<evidence type="ECO:0008006" key="5">
    <source>
        <dbReference type="Google" id="ProtNLM"/>
    </source>
</evidence>
<dbReference type="EMBL" id="QRCT01000009">
    <property type="protein sequence ID" value="RDU24990.1"/>
    <property type="molecule type" value="Genomic_DNA"/>
</dbReference>
<dbReference type="PANTHER" id="PTHR35568:SF1">
    <property type="entry name" value="TRANSCRIPTIONAL REGULATOR DAUR"/>
    <property type="match status" value="1"/>
</dbReference>
<evidence type="ECO:0000259" key="1">
    <source>
        <dbReference type="Pfam" id="PF08348"/>
    </source>
</evidence>
<reference evidence="3 4" key="1">
    <citation type="submission" date="2018-07" db="EMBL/GenBank/DDBJ databases">
        <title>Anaerosacharophilus polymeroproducens gen. nov. sp. nov., an anaerobic bacterium isolated from salt field.</title>
        <authorList>
            <person name="Kim W."/>
            <person name="Yang S.-H."/>
            <person name="Oh J."/>
            <person name="Lee J.-H."/>
            <person name="Kwon K.K."/>
        </authorList>
    </citation>
    <scope>NUCLEOTIDE SEQUENCE [LARGE SCALE GENOMIC DNA]</scope>
    <source>
        <strain evidence="3 4">MCWD5</strain>
    </source>
</reference>
<evidence type="ECO:0000313" key="3">
    <source>
        <dbReference type="EMBL" id="RDU24990.1"/>
    </source>
</evidence>
<sequence length="238" mass="27413">MHKILIILILFFQNMTKHCFNERTKTMTDQEIINLYLPIVPFIANLLGPSCEVLLHDLSKPEHSVVAIANGYHSNRKIGSPITDIAIQISNDPKYKDLDFLSNYTAKSKDKNFLSSTYFLKNEGRLIGMICINRDLSIIQKMKSDFDLLMHDFSLFHQDQEFHENLNSYNNVNDLLHDLVQTAIRNACVPPSRMSMQEKIDLVHQLNEQGILSMKGAVSEIARQLNISEPTVYRYIKK</sequence>
<comment type="caution">
    <text evidence="3">The sequence shown here is derived from an EMBL/GenBank/DDBJ whole genome shotgun (WGS) entry which is preliminary data.</text>
</comment>
<dbReference type="PANTHER" id="PTHR35568">
    <property type="entry name" value="TRANSCRIPTIONAL REGULATOR DAUR"/>
    <property type="match status" value="1"/>
</dbReference>
<organism evidence="3 4">
    <name type="scientific">Anaerosacchariphilus polymeriproducens</name>
    <dbReference type="NCBI Taxonomy" id="1812858"/>
    <lineage>
        <taxon>Bacteria</taxon>
        <taxon>Bacillati</taxon>
        <taxon>Bacillota</taxon>
        <taxon>Clostridia</taxon>
        <taxon>Lachnospirales</taxon>
        <taxon>Lachnospiraceae</taxon>
        <taxon>Anaerosacchariphilus</taxon>
    </lineage>
</organism>
<dbReference type="AlphaFoldDB" id="A0A371AZS8"/>
<protein>
    <recommendedName>
        <fullName evidence="5">YheO-like PAS domain protein</fullName>
    </recommendedName>
</protein>
<keyword evidence="4" id="KW-1185">Reference proteome</keyword>
<dbReference type="InterPro" id="IPR013559">
    <property type="entry name" value="YheO"/>
</dbReference>
<proteinExistence type="predicted"/>
<feature type="domain" description="YheO-like" evidence="1">
    <location>
        <begin position="35"/>
        <end position="143"/>
    </location>
</feature>
<accession>A0A371AZS8</accession>
<feature type="domain" description="Transcriptional regulator DauR-like HTH" evidence="2">
    <location>
        <begin position="176"/>
        <end position="237"/>
    </location>
</feature>
<dbReference type="InterPro" id="IPR039446">
    <property type="entry name" value="DauR-like"/>
</dbReference>
<dbReference type="Proteomes" id="UP000255036">
    <property type="component" value="Unassembled WGS sequence"/>
</dbReference>
<evidence type="ECO:0000259" key="2">
    <source>
        <dbReference type="Pfam" id="PF13309"/>
    </source>
</evidence>
<name>A0A371AZS8_9FIRM</name>
<dbReference type="Pfam" id="PF13309">
    <property type="entry name" value="HTH_22"/>
    <property type="match status" value="1"/>
</dbReference>
<gene>
    <name evidence="3" type="ORF">DWV06_01825</name>
</gene>
<dbReference type="InterPro" id="IPR039445">
    <property type="entry name" value="DauR-like_HTH"/>
</dbReference>
<dbReference type="Pfam" id="PF08348">
    <property type="entry name" value="PAS_6"/>
    <property type="match status" value="1"/>
</dbReference>
<evidence type="ECO:0000313" key="4">
    <source>
        <dbReference type="Proteomes" id="UP000255036"/>
    </source>
</evidence>